<feature type="region of interest" description="Disordered" evidence="1">
    <location>
        <begin position="1"/>
        <end position="27"/>
    </location>
</feature>
<accession>A0A699WVM9</accession>
<evidence type="ECO:0000256" key="1">
    <source>
        <dbReference type="SAM" id="MobiDB-lite"/>
    </source>
</evidence>
<name>A0A699WVM9_TANCI</name>
<feature type="compositionally biased region" description="Basic and acidic residues" evidence="1">
    <location>
        <begin position="1"/>
        <end position="12"/>
    </location>
</feature>
<dbReference type="AlphaFoldDB" id="A0A699WVM9"/>
<organism evidence="2">
    <name type="scientific">Tanacetum cinerariifolium</name>
    <name type="common">Dalmatian daisy</name>
    <name type="synonym">Chrysanthemum cinerariifolium</name>
    <dbReference type="NCBI Taxonomy" id="118510"/>
    <lineage>
        <taxon>Eukaryota</taxon>
        <taxon>Viridiplantae</taxon>
        <taxon>Streptophyta</taxon>
        <taxon>Embryophyta</taxon>
        <taxon>Tracheophyta</taxon>
        <taxon>Spermatophyta</taxon>
        <taxon>Magnoliopsida</taxon>
        <taxon>eudicotyledons</taxon>
        <taxon>Gunneridae</taxon>
        <taxon>Pentapetalae</taxon>
        <taxon>asterids</taxon>
        <taxon>campanulids</taxon>
        <taxon>Asterales</taxon>
        <taxon>Asteraceae</taxon>
        <taxon>Asteroideae</taxon>
        <taxon>Anthemideae</taxon>
        <taxon>Anthemidinae</taxon>
        <taxon>Tanacetum</taxon>
    </lineage>
</organism>
<reference evidence="2" key="1">
    <citation type="journal article" date="2019" name="Sci. Rep.">
        <title>Draft genome of Tanacetum cinerariifolium, the natural source of mosquito coil.</title>
        <authorList>
            <person name="Yamashiro T."/>
            <person name="Shiraishi A."/>
            <person name="Satake H."/>
            <person name="Nakayama K."/>
        </authorList>
    </citation>
    <scope>NUCLEOTIDE SEQUENCE</scope>
</reference>
<feature type="compositionally biased region" description="Low complexity" evidence="1">
    <location>
        <begin position="13"/>
        <end position="25"/>
    </location>
</feature>
<feature type="non-terminal residue" evidence="2">
    <location>
        <position position="114"/>
    </location>
</feature>
<dbReference type="EMBL" id="BKCJ011766072">
    <property type="protein sequence ID" value="GFD51129.1"/>
    <property type="molecule type" value="Genomic_DNA"/>
</dbReference>
<protein>
    <submittedName>
        <fullName evidence="2">Uncharacterized protein</fullName>
    </submittedName>
</protein>
<evidence type="ECO:0000313" key="2">
    <source>
        <dbReference type="EMBL" id="GFD51129.1"/>
    </source>
</evidence>
<gene>
    <name evidence="2" type="ORF">Tci_923098</name>
</gene>
<sequence length="114" mass="11753">TSSSLEDFHESSSSESSDGTSGTPGLEPVLSSVPKPLCYEMCVSCLLLFSTSLSCSTSVLWISVSSTGVVALEGCFPLAAADSRGADSVVVVCVRVGGVVEEAESPFFFLALTF</sequence>
<comment type="caution">
    <text evidence="2">The sequence shown here is derived from an EMBL/GenBank/DDBJ whole genome shotgun (WGS) entry which is preliminary data.</text>
</comment>
<feature type="non-terminal residue" evidence="2">
    <location>
        <position position="1"/>
    </location>
</feature>
<proteinExistence type="predicted"/>